<accession>A0A084QU85</accession>
<name>A0A084QU85_STAC4</name>
<dbReference type="Proteomes" id="UP000028524">
    <property type="component" value="Unassembled WGS sequence"/>
</dbReference>
<gene>
    <name evidence="1" type="ORF">S40285_10556</name>
</gene>
<dbReference type="EMBL" id="KL660190">
    <property type="protein sequence ID" value="KFA67520.1"/>
    <property type="molecule type" value="Genomic_DNA"/>
</dbReference>
<dbReference type="InParanoid" id="A0A084QU85"/>
<dbReference type="HOGENOM" id="CLU_3279786_0_0_1"/>
<dbReference type="AlphaFoldDB" id="A0A084QU85"/>
<protein>
    <submittedName>
        <fullName evidence="1">Uncharacterized protein</fullName>
    </submittedName>
</protein>
<evidence type="ECO:0000313" key="2">
    <source>
        <dbReference type="Proteomes" id="UP000028524"/>
    </source>
</evidence>
<sequence>MAEFFGINPTGSLDLRSEMWFAAADDFGMILMAEVSAIDDT</sequence>
<organism evidence="1 2">
    <name type="scientific">Stachybotrys chlorohalonatus (strain IBT 40285)</name>
    <dbReference type="NCBI Taxonomy" id="1283841"/>
    <lineage>
        <taxon>Eukaryota</taxon>
        <taxon>Fungi</taxon>
        <taxon>Dikarya</taxon>
        <taxon>Ascomycota</taxon>
        <taxon>Pezizomycotina</taxon>
        <taxon>Sordariomycetes</taxon>
        <taxon>Hypocreomycetidae</taxon>
        <taxon>Hypocreales</taxon>
        <taxon>Stachybotryaceae</taxon>
        <taxon>Stachybotrys</taxon>
    </lineage>
</organism>
<keyword evidence="2" id="KW-1185">Reference proteome</keyword>
<dbReference type="OrthoDB" id="2441642at2759"/>
<evidence type="ECO:0000313" key="1">
    <source>
        <dbReference type="EMBL" id="KFA67520.1"/>
    </source>
</evidence>
<reference evidence="1 2" key="1">
    <citation type="journal article" date="2014" name="BMC Genomics">
        <title>Comparative genome sequencing reveals chemotype-specific gene clusters in the toxigenic black mold Stachybotrys.</title>
        <authorList>
            <person name="Semeiks J."/>
            <person name="Borek D."/>
            <person name="Otwinowski Z."/>
            <person name="Grishin N.V."/>
        </authorList>
    </citation>
    <scope>NUCLEOTIDE SEQUENCE [LARGE SCALE GENOMIC DNA]</scope>
    <source>
        <strain evidence="1 2">IBT 40285</strain>
    </source>
</reference>
<proteinExistence type="predicted"/>